<dbReference type="Proteomes" id="UP000823611">
    <property type="component" value="Unassembled WGS sequence"/>
</dbReference>
<proteinExistence type="predicted"/>
<accession>A0A9D9H4W4</accession>
<dbReference type="Pfam" id="PF01261">
    <property type="entry name" value="AP_endonuc_2"/>
    <property type="match status" value="1"/>
</dbReference>
<dbReference type="SUPFAM" id="SSF51658">
    <property type="entry name" value="Xylose isomerase-like"/>
    <property type="match status" value="1"/>
</dbReference>
<evidence type="ECO:0000256" key="1">
    <source>
        <dbReference type="ARBA" id="ARBA00023235"/>
    </source>
</evidence>
<gene>
    <name evidence="3" type="ORF">IAC55_08170</name>
</gene>
<name>A0A9D9H4W4_9FIRM</name>
<evidence type="ECO:0000313" key="4">
    <source>
        <dbReference type="Proteomes" id="UP000823611"/>
    </source>
</evidence>
<feature type="non-terminal residue" evidence="3">
    <location>
        <position position="1"/>
    </location>
</feature>
<organism evidence="3 4">
    <name type="scientific">Candidatus Fimicola merdigallinarum</name>
    <dbReference type="NCBI Taxonomy" id="2840819"/>
    <lineage>
        <taxon>Bacteria</taxon>
        <taxon>Bacillati</taxon>
        <taxon>Bacillota</taxon>
        <taxon>Clostridia</taxon>
        <taxon>Lachnospirales</taxon>
        <taxon>Lachnospiraceae</taxon>
        <taxon>Lachnospiraceae incertae sedis</taxon>
        <taxon>Candidatus Fimicola</taxon>
    </lineage>
</organism>
<sequence>ELAGNQIYNMSEDEFLKVKNTIEKGSVKCCGFNAALTPDITFVGEGFDIDKARDYAELLCQRGKELNIKAIGIGSPKSRKFKYGDDESKAWEQAKQFLDIFSDVAKKYGITVMYESLNRTESEFGLKIREGAELVADMNKENLKIVFDIYHMNMENEGLDDLMYSIPYIYHIHIAERVGEERRYPSDKLYDYYKRVLTPVIKLGYDGAICTEAFDGDVREGAERSIKLLKKLVAEIEGEA</sequence>
<dbReference type="PANTHER" id="PTHR43489">
    <property type="entry name" value="ISOMERASE"/>
    <property type="match status" value="1"/>
</dbReference>
<dbReference type="GO" id="GO:0016853">
    <property type="term" value="F:isomerase activity"/>
    <property type="evidence" value="ECO:0007669"/>
    <property type="project" value="UniProtKB-KW"/>
</dbReference>
<evidence type="ECO:0000259" key="2">
    <source>
        <dbReference type="Pfam" id="PF01261"/>
    </source>
</evidence>
<feature type="domain" description="Xylose isomerase-like TIM barrel" evidence="2">
    <location>
        <begin position="6"/>
        <end position="231"/>
    </location>
</feature>
<comment type="caution">
    <text evidence="3">The sequence shown here is derived from an EMBL/GenBank/DDBJ whole genome shotgun (WGS) entry which is preliminary data.</text>
</comment>
<dbReference type="EMBL" id="JADIMX010000159">
    <property type="protein sequence ID" value="MBO8435277.1"/>
    <property type="molecule type" value="Genomic_DNA"/>
</dbReference>
<keyword evidence="1 3" id="KW-0413">Isomerase</keyword>
<dbReference type="InterPro" id="IPR013022">
    <property type="entry name" value="Xyl_isomerase-like_TIM-brl"/>
</dbReference>
<evidence type="ECO:0000313" key="3">
    <source>
        <dbReference type="EMBL" id="MBO8435277.1"/>
    </source>
</evidence>
<dbReference type="PANTHER" id="PTHR43489:SF7">
    <property type="entry name" value="3-DEHYDRO-D-GULOSIDE 4-EPIMERASE-RELATED"/>
    <property type="match status" value="1"/>
</dbReference>
<dbReference type="InterPro" id="IPR036237">
    <property type="entry name" value="Xyl_isomerase-like_sf"/>
</dbReference>
<dbReference type="Gene3D" id="3.20.20.150">
    <property type="entry name" value="Divalent-metal-dependent TIM barrel enzymes"/>
    <property type="match status" value="1"/>
</dbReference>
<protein>
    <submittedName>
        <fullName evidence="3">Sugar phosphate isomerase/epimerase</fullName>
    </submittedName>
</protein>
<dbReference type="InterPro" id="IPR050417">
    <property type="entry name" value="Sugar_Epim/Isomerase"/>
</dbReference>
<reference evidence="3" key="2">
    <citation type="journal article" date="2021" name="PeerJ">
        <title>Extensive microbial diversity within the chicken gut microbiome revealed by metagenomics and culture.</title>
        <authorList>
            <person name="Gilroy R."/>
            <person name="Ravi A."/>
            <person name="Getino M."/>
            <person name="Pursley I."/>
            <person name="Horton D.L."/>
            <person name="Alikhan N.F."/>
            <person name="Baker D."/>
            <person name="Gharbi K."/>
            <person name="Hall N."/>
            <person name="Watson M."/>
            <person name="Adriaenssens E.M."/>
            <person name="Foster-Nyarko E."/>
            <person name="Jarju S."/>
            <person name="Secka A."/>
            <person name="Antonio M."/>
            <person name="Oren A."/>
            <person name="Chaudhuri R.R."/>
            <person name="La Ragione R."/>
            <person name="Hildebrand F."/>
            <person name="Pallen M.J."/>
        </authorList>
    </citation>
    <scope>NUCLEOTIDE SEQUENCE</scope>
    <source>
        <strain evidence="3">F6-4510</strain>
    </source>
</reference>
<reference evidence="3" key="1">
    <citation type="submission" date="2020-10" db="EMBL/GenBank/DDBJ databases">
        <authorList>
            <person name="Gilroy R."/>
        </authorList>
    </citation>
    <scope>NUCLEOTIDE SEQUENCE</scope>
    <source>
        <strain evidence="3">F6-4510</strain>
    </source>
</reference>
<dbReference type="AlphaFoldDB" id="A0A9D9H4W4"/>